<feature type="compositionally biased region" description="Polar residues" evidence="1">
    <location>
        <begin position="79"/>
        <end position="88"/>
    </location>
</feature>
<evidence type="ECO:0000313" key="2">
    <source>
        <dbReference type="EMBL" id="KAK1709730.1"/>
    </source>
</evidence>
<feature type="region of interest" description="Disordered" evidence="1">
    <location>
        <begin position="57"/>
        <end position="90"/>
    </location>
</feature>
<evidence type="ECO:0000313" key="3">
    <source>
        <dbReference type="Proteomes" id="UP001244207"/>
    </source>
</evidence>
<keyword evidence="3" id="KW-1185">Reference proteome</keyword>
<organism evidence="2 3">
    <name type="scientific">Glomerella acutata</name>
    <name type="common">Colletotrichum acutatum</name>
    <dbReference type="NCBI Taxonomy" id="27357"/>
    <lineage>
        <taxon>Eukaryota</taxon>
        <taxon>Fungi</taxon>
        <taxon>Dikarya</taxon>
        <taxon>Ascomycota</taxon>
        <taxon>Pezizomycotina</taxon>
        <taxon>Sordariomycetes</taxon>
        <taxon>Hypocreomycetidae</taxon>
        <taxon>Glomerellales</taxon>
        <taxon>Glomerellaceae</taxon>
        <taxon>Colletotrichum</taxon>
        <taxon>Colletotrichum acutatum species complex</taxon>
    </lineage>
</organism>
<feature type="region of interest" description="Disordered" evidence="1">
    <location>
        <begin position="1"/>
        <end position="45"/>
    </location>
</feature>
<dbReference type="Proteomes" id="UP001244207">
    <property type="component" value="Unassembled WGS sequence"/>
</dbReference>
<sequence length="189" mass="21913">MYWDRGIHHHKLASRSQTTLPPHNHTQPHSSQPRKPNHPIQSSSRCTSWTKHILRCFSSPSHPQTTQTFRNRATHEQRTTTTNHQPHPSTFLHRNSARVSVIHPHFQPASLRPRNPRRSPTRQVTIPRISNIPQRRSLFFAVVDSHITCLLSNTYRARLAPRLTSRSGESKALSRNNPQRPHRTLFPCL</sequence>
<feature type="compositionally biased region" description="Polar residues" evidence="1">
    <location>
        <begin position="14"/>
        <end position="45"/>
    </location>
</feature>
<protein>
    <submittedName>
        <fullName evidence="2">Uncharacterized protein</fullName>
    </submittedName>
</protein>
<proteinExistence type="predicted"/>
<dbReference type="AlphaFoldDB" id="A0AAD8UBP8"/>
<comment type="caution">
    <text evidence="2">The sequence shown here is derived from an EMBL/GenBank/DDBJ whole genome shotgun (WGS) entry which is preliminary data.</text>
</comment>
<dbReference type="EMBL" id="JAHMHS010000179">
    <property type="protein sequence ID" value="KAK1709730.1"/>
    <property type="molecule type" value="Genomic_DNA"/>
</dbReference>
<name>A0AAD8UBP8_GLOAC</name>
<dbReference type="RefSeq" id="XP_060358641.1">
    <property type="nucleotide sequence ID" value="XM_060501251.1"/>
</dbReference>
<feature type="compositionally biased region" description="Polar residues" evidence="1">
    <location>
        <begin position="58"/>
        <end position="71"/>
    </location>
</feature>
<gene>
    <name evidence="2" type="ORF">BDZ83DRAFT_136128</name>
</gene>
<accession>A0AAD8UBP8</accession>
<dbReference type="GeneID" id="85385150"/>
<reference evidence="2" key="1">
    <citation type="submission" date="2021-12" db="EMBL/GenBank/DDBJ databases">
        <title>Comparative genomics, transcriptomics and evolutionary studies reveal genomic signatures of adaptation to plant cell wall in hemibiotrophic fungi.</title>
        <authorList>
            <consortium name="DOE Joint Genome Institute"/>
            <person name="Baroncelli R."/>
            <person name="Diaz J.F."/>
            <person name="Benocci T."/>
            <person name="Peng M."/>
            <person name="Battaglia E."/>
            <person name="Haridas S."/>
            <person name="Andreopoulos W."/>
            <person name="Labutti K."/>
            <person name="Pangilinan J."/>
            <person name="Floch G.L."/>
            <person name="Makela M.R."/>
            <person name="Henrissat B."/>
            <person name="Grigoriev I.V."/>
            <person name="Crouch J.A."/>
            <person name="De Vries R.P."/>
            <person name="Sukno S.A."/>
            <person name="Thon M.R."/>
        </authorList>
    </citation>
    <scope>NUCLEOTIDE SEQUENCE</scope>
    <source>
        <strain evidence="2">CBS 112980</strain>
    </source>
</reference>
<evidence type="ECO:0000256" key="1">
    <source>
        <dbReference type="SAM" id="MobiDB-lite"/>
    </source>
</evidence>
<feature type="region of interest" description="Disordered" evidence="1">
    <location>
        <begin position="162"/>
        <end position="189"/>
    </location>
</feature>